<comment type="caution">
    <text evidence="1">The sequence shown here is derived from an EMBL/GenBank/DDBJ whole genome shotgun (WGS) entry which is preliminary data.</text>
</comment>
<dbReference type="Proteomes" id="UP000813444">
    <property type="component" value="Unassembled WGS sequence"/>
</dbReference>
<dbReference type="PROSITE" id="PS51257">
    <property type="entry name" value="PROKAR_LIPOPROTEIN"/>
    <property type="match status" value="1"/>
</dbReference>
<evidence type="ECO:0000313" key="2">
    <source>
        <dbReference type="Proteomes" id="UP000813444"/>
    </source>
</evidence>
<proteinExistence type="predicted"/>
<keyword evidence="2" id="KW-1185">Reference proteome</keyword>
<accession>A0A8K0T4U3</accession>
<dbReference type="EMBL" id="JAGPNK010000001">
    <property type="protein sequence ID" value="KAH7328840.1"/>
    <property type="molecule type" value="Genomic_DNA"/>
</dbReference>
<protein>
    <submittedName>
        <fullName evidence="1">Uncharacterized protein</fullName>
    </submittedName>
</protein>
<name>A0A8K0T4U3_9HYPO</name>
<organism evidence="1 2">
    <name type="scientific">Stachybotrys elegans</name>
    <dbReference type="NCBI Taxonomy" id="80388"/>
    <lineage>
        <taxon>Eukaryota</taxon>
        <taxon>Fungi</taxon>
        <taxon>Dikarya</taxon>
        <taxon>Ascomycota</taxon>
        <taxon>Pezizomycotina</taxon>
        <taxon>Sordariomycetes</taxon>
        <taxon>Hypocreomycetidae</taxon>
        <taxon>Hypocreales</taxon>
        <taxon>Stachybotryaceae</taxon>
        <taxon>Stachybotrys</taxon>
    </lineage>
</organism>
<dbReference type="AlphaFoldDB" id="A0A8K0T4U3"/>
<sequence>MDFRACLQGYMHIHVIGCFGSACTSLPSWMGGYPPPARVHEPGGYSFPRCRAAAPMPVAESGSIMLASGRQ</sequence>
<evidence type="ECO:0000313" key="1">
    <source>
        <dbReference type="EMBL" id="KAH7328840.1"/>
    </source>
</evidence>
<reference evidence="1" key="1">
    <citation type="journal article" date="2021" name="Nat. Commun.">
        <title>Genetic determinants of endophytism in the Arabidopsis root mycobiome.</title>
        <authorList>
            <person name="Mesny F."/>
            <person name="Miyauchi S."/>
            <person name="Thiergart T."/>
            <person name="Pickel B."/>
            <person name="Atanasova L."/>
            <person name="Karlsson M."/>
            <person name="Huettel B."/>
            <person name="Barry K.W."/>
            <person name="Haridas S."/>
            <person name="Chen C."/>
            <person name="Bauer D."/>
            <person name="Andreopoulos W."/>
            <person name="Pangilinan J."/>
            <person name="LaButti K."/>
            <person name="Riley R."/>
            <person name="Lipzen A."/>
            <person name="Clum A."/>
            <person name="Drula E."/>
            <person name="Henrissat B."/>
            <person name="Kohler A."/>
            <person name="Grigoriev I.V."/>
            <person name="Martin F.M."/>
            <person name="Hacquard S."/>
        </authorList>
    </citation>
    <scope>NUCLEOTIDE SEQUENCE</scope>
    <source>
        <strain evidence="1">MPI-CAGE-CH-0235</strain>
    </source>
</reference>
<gene>
    <name evidence="1" type="ORF">B0I35DRAFT_418549</name>
</gene>